<dbReference type="Proteomes" id="UP001610104">
    <property type="component" value="Unassembled WGS sequence"/>
</dbReference>
<sequence>MKSETKKWTKEELQIYILLLCANVDADESKEEIKLVKSKVDKKTFKKMYKEFCKDNEDERFEKIDNAIHLHEYSHVELEKFRNEINEIFLVDNHFAVMETNLNRILDNILY</sequence>
<protein>
    <recommendedName>
        <fullName evidence="3">TerB family tellurite resistance protein</fullName>
    </recommendedName>
</protein>
<comment type="caution">
    <text evidence="1">The sequence shown here is derived from an EMBL/GenBank/DDBJ whole genome shotgun (WGS) entry which is preliminary data.</text>
</comment>
<evidence type="ECO:0000313" key="2">
    <source>
        <dbReference type="Proteomes" id="UP001610104"/>
    </source>
</evidence>
<gene>
    <name evidence="1" type="ORF">V8G56_04510</name>
</gene>
<reference evidence="1 2" key="1">
    <citation type="submission" date="2024-02" db="EMBL/GenBank/DDBJ databases">
        <title>A Gaetbulibacter species isolated from tidal flats and genomic insights of their niches.</title>
        <authorList>
            <person name="Ye Y."/>
        </authorList>
    </citation>
    <scope>NUCLEOTIDE SEQUENCE [LARGE SCALE GENOMIC DNA]</scope>
    <source>
        <strain evidence="1 2">KEM-8</strain>
    </source>
</reference>
<dbReference type="RefSeq" id="WP_395437262.1">
    <property type="nucleotide sequence ID" value="NZ_JBAWKC010000001.1"/>
</dbReference>
<evidence type="ECO:0008006" key="3">
    <source>
        <dbReference type="Google" id="ProtNLM"/>
    </source>
</evidence>
<name>A0ABW7MMW4_9FLAO</name>
<dbReference type="EMBL" id="JBAWKC010000001">
    <property type="protein sequence ID" value="MFH6767990.1"/>
    <property type="molecule type" value="Genomic_DNA"/>
</dbReference>
<proteinExistence type="predicted"/>
<accession>A0ABW7MMW4</accession>
<evidence type="ECO:0000313" key="1">
    <source>
        <dbReference type="EMBL" id="MFH6767990.1"/>
    </source>
</evidence>
<keyword evidence="2" id="KW-1185">Reference proteome</keyword>
<organism evidence="1 2">
    <name type="scientific">Gaetbulibacter aquiaggeris</name>
    <dbReference type="NCBI Taxonomy" id="1735373"/>
    <lineage>
        <taxon>Bacteria</taxon>
        <taxon>Pseudomonadati</taxon>
        <taxon>Bacteroidota</taxon>
        <taxon>Flavobacteriia</taxon>
        <taxon>Flavobacteriales</taxon>
        <taxon>Flavobacteriaceae</taxon>
        <taxon>Gaetbulibacter</taxon>
    </lineage>
</organism>